<dbReference type="InterPro" id="IPR037138">
    <property type="entry name" value="His_deacetylse_dom_sf"/>
</dbReference>
<evidence type="ECO:0000259" key="1">
    <source>
        <dbReference type="Pfam" id="PF00850"/>
    </source>
</evidence>
<dbReference type="Proteomes" id="UP000030693">
    <property type="component" value="Unassembled WGS sequence"/>
</dbReference>
<evidence type="ECO:0000313" key="3">
    <source>
        <dbReference type="Proteomes" id="UP000030693"/>
    </source>
</evidence>
<dbReference type="PRINTS" id="PR01270">
    <property type="entry name" value="HDASUPER"/>
</dbReference>
<dbReference type="STRING" id="691883.A0A058Z707"/>
<organism evidence="2">
    <name type="scientific">Fonticula alba</name>
    <name type="common">Slime mold</name>
    <dbReference type="NCBI Taxonomy" id="691883"/>
    <lineage>
        <taxon>Eukaryota</taxon>
        <taxon>Rotosphaerida</taxon>
        <taxon>Fonticulaceae</taxon>
        <taxon>Fonticula</taxon>
    </lineage>
</organism>
<dbReference type="InterPro" id="IPR023801">
    <property type="entry name" value="His_deacetylse_dom"/>
</dbReference>
<dbReference type="InterPro" id="IPR053244">
    <property type="entry name" value="HDAC_HD_type_1"/>
</dbReference>
<protein>
    <recommendedName>
        <fullName evidence="1">Histone deacetylase domain-containing protein</fullName>
    </recommendedName>
</protein>
<keyword evidence="3" id="KW-1185">Reference proteome</keyword>
<dbReference type="Gene3D" id="3.40.800.20">
    <property type="entry name" value="Histone deacetylase domain"/>
    <property type="match status" value="1"/>
</dbReference>
<evidence type="ECO:0000313" key="2">
    <source>
        <dbReference type="EMBL" id="KCV69718.1"/>
    </source>
</evidence>
<sequence>MAMPAPALAASGAVAAPARRFDWSRPFCPTRLAEWVAGRTGPAEADAPVRCTVVVQSAWNAHAPGPGVYAVEIPDRIRRALLCMPRVARDAGASVGLRPSSRAISLDQLPSYLAGVHQPEYIQRLLAEAAVSAESPGSLASGDLYLSPGTPTGVGAALGTLLDAVDLAAARGRSPVPLAARDAARQHLLARSADVSPAPGPEGPAELAATFALVRPPGHHCTHAAPMGFCFFNNAVAAARHAFTRHGIEHIAIIDFDLHHGNGTQDLVVDINQKRALDPEAPPRLFFGSLHDIKSYPCELYDAAAIFSASICLMDHDHALWNVHLQPWADFGEFLGHYDGQYRALLTQAAHFLAGCPPDRSLIIVSAGFDAHELEYPSIQRQGRRLPAEFYYLFCRDLALLARAHTDGKMVFALEGGYSQGALANGLYSALAGLAGLGPDHATMAGPGRMARPSRPSDNP</sequence>
<dbReference type="RefSeq" id="XP_009496283.1">
    <property type="nucleotide sequence ID" value="XM_009498008.1"/>
</dbReference>
<dbReference type="GeneID" id="20528850"/>
<dbReference type="PANTHER" id="PTHR47558">
    <property type="entry name" value="HISTONE DEACETYLASE HOS3"/>
    <property type="match status" value="1"/>
</dbReference>
<dbReference type="InterPro" id="IPR023696">
    <property type="entry name" value="Ureohydrolase_dom_sf"/>
</dbReference>
<dbReference type="GO" id="GO:0005634">
    <property type="term" value="C:nucleus"/>
    <property type="evidence" value="ECO:0007669"/>
    <property type="project" value="TreeGrafter"/>
</dbReference>
<dbReference type="EMBL" id="KB932206">
    <property type="protein sequence ID" value="KCV69718.1"/>
    <property type="molecule type" value="Genomic_DNA"/>
</dbReference>
<gene>
    <name evidence="2" type="ORF">H696_04125</name>
</gene>
<dbReference type="PANTHER" id="PTHR47558:SF1">
    <property type="entry name" value="HISTONE DEACETYLASE HOS3"/>
    <property type="match status" value="1"/>
</dbReference>
<feature type="domain" description="Histone deacetylase" evidence="1">
    <location>
        <begin position="112"/>
        <end position="432"/>
    </location>
</feature>
<dbReference type="GO" id="GO:0004407">
    <property type="term" value="F:histone deacetylase activity"/>
    <property type="evidence" value="ECO:0007669"/>
    <property type="project" value="TreeGrafter"/>
</dbReference>
<dbReference type="Pfam" id="PF00850">
    <property type="entry name" value="Hist_deacetyl"/>
    <property type="match status" value="1"/>
</dbReference>
<dbReference type="SUPFAM" id="SSF52768">
    <property type="entry name" value="Arginase/deacetylase"/>
    <property type="match status" value="1"/>
</dbReference>
<dbReference type="eggNOG" id="KOG1343">
    <property type="taxonomic scope" value="Eukaryota"/>
</dbReference>
<reference evidence="2" key="1">
    <citation type="submission" date="2013-04" db="EMBL/GenBank/DDBJ databases">
        <title>The Genome Sequence of Fonticula alba ATCC 38817.</title>
        <authorList>
            <consortium name="The Broad Institute Genomics Platform"/>
            <person name="Russ C."/>
            <person name="Cuomo C."/>
            <person name="Burger G."/>
            <person name="Gray M.W."/>
            <person name="Holland P.W.H."/>
            <person name="King N."/>
            <person name="Lang F.B.F."/>
            <person name="Roger A.J."/>
            <person name="Ruiz-Trillo I."/>
            <person name="Brown M."/>
            <person name="Walker B."/>
            <person name="Young S."/>
            <person name="Zeng Q."/>
            <person name="Gargeya S."/>
            <person name="Fitzgerald M."/>
            <person name="Haas B."/>
            <person name="Abouelleil A."/>
            <person name="Allen A.W."/>
            <person name="Alvarado L."/>
            <person name="Arachchi H.M."/>
            <person name="Berlin A.M."/>
            <person name="Chapman S.B."/>
            <person name="Gainer-Dewar J."/>
            <person name="Goldberg J."/>
            <person name="Griggs A."/>
            <person name="Gujja S."/>
            <person name="Hansen M."/>
            <person name="Howarth C."/>
            <person name="Imamovic A."/>
            <person name="Ireland A."/>
            <person name="Larimer J."/>
            <person name="McCowan C."/>
            <person name="Murphy C."/>
            <person name="Pearson M."/>
            <person name="Poon T.W."/>
            <person name="Priest M."/>
            <person name="Roberts A."/>
            <person name="Saif S."/>
            <person name="Shea T."/>
            <person name="Sisk P."/>
            <person name="Sykes S."/>
            <person name="Wortman J."/>
            <person name="Nusbaum C."/>
            <person name="Birren B."/>
        </authorList>
    </citation>
    <scope>NUCLEOTIDE SEQUENCE [LARGE SCALE GENOMIC DNA]</scope>
    <source>
        <strain evidence="2">ATCC 38817</strain>
    </source>
</reference>
<dbReference type="InterPro" id="IPR000286">
    <property type="entry name" value="HDACs"/>
</dbReference>
<proteinExistence type="predicted"/>
<dbReference type="AlphaFoldDB" id="A0A058Z707"/>
<dbReference type="OrthoDB" id="5232919at2759"/>
<accession>A0A058Z707</accession>
<name>A0A058Z707_FONAL</name>